<keyword evidence="1" id="KW-0472">Membrane</keyword>
<evidence type="ECO:0000313" key="2">
    <source>
        <dbReference type="EMBL" id="AGH47015.1"/>
    </source>
</evidence>
<dbReference type="eggNOG" id="ENOG5032UAK">
    <property type="taxonomic scope" value="Bacteria"/>
</dbReference>
<dbReference type="PATRIC" id="fig|1129794.4.peg.4901"/>
<dbReference type="Proteomes" id="UP000011864">
    <property type="component" value="Chromosome"/>
</dbReference>
<evidence type="ECO:0000313" key="3">
    <source>
        <dbReference type="Proteomes" id="UP000011864"/>
    </source>
</evidence>
<proteinExistence type="predicted"/>
<sequence length="182" mass="20945">MENITTWFFRVTNIRLIIGMCVVYLIFPLFLLPNIINTGSVGPLDLLLWYNQDTLYQMLTSYGETIRARYIIGLFTVDFAYPIFYGTLLTMILTLIIKNFSISFLKKIIFMPYVVVLFDLIENSMLIFLLSTYPTRHSVIANMAGFVTATKWSGFAIITMILIYLVVYGIRSRQSKTTNNAP</sequence>
<evidence type="ECO:0000256" key="1">
    <source>
        <dbReference type="SAM" id="Phobius"/>
    </source>
</evidence>
<keyword evidence="3" id="KW-1185">Reference proteome</keyword>
<name>K7AHZ8_9ALTE</name>
<dbReference type="OrthoDB" id="6385091at2"/>
<dbReference type="AlphaFoldDB" id="K7AHZ8"/>
<keyword evidence="1" id="KW-1133">Transmembrane helix</keyword>
<dbReference type="KEGG" id="gps:C427_4916"/>
<reference evidence="2 3" key="1">
    <citation type="journal article" date="2013" name="Genome Announc.">
        <title>Complete Genome Sequence of Glaciecola psychrophila Strain 170T.</title>
        <authorList>
            <person name="Yin J."/>
            <person name="Chen J."/>
            <person name="Liu G."/>
            <person name="Yu Y."/>
            <person name="Song L."/>
            <person name="Wang X."/>
            <person name="Qu X."/>
        </authorList>
    </citation>
    <scope>NUCLEOTIDE SEQUENCE [LARGE SCALE GENOMIC DNA]</scope>
    <source>
        <strain evidence="2 3">170</strain>
    </source>
</reference>
<gene>
    <name evidence="2" type="ORF">C427_4916</name>
</gene>
<protein>
    <submittedName>
        <fullName evidence="2">Uncharacterized protein</fullName>
    </submittedName>
</protein>
<organism evidence="2 3">
    <name type="scientific">Paraglaciecola psychrophila 170</name>
    <dbReference type="NCBI Taxonomy" id="1129794"/>
    <lineage>
        <taxon>Bacteria</taxon>
        <taxon>Pseudomonadati</taxon>
        <taxon>Pseudomonadota</taxon>
        <taxon>Gammaproteobacteria</taxon>
        <taxon>Alteromonadales</taxon>
        <taxon>Alteromonadaceae</taxon>
        <taxon>Paraglaciecola</taxon>
    </lineage>
</organism>
<keyword evidence="1" id="KW-0812">Transmembrane</keyword>
<feature type="transmembrane region" description="Helical" evidence="1">
    <location>
        <begin position="12"/>
        <end position="36"/>
    </location>
</feature>
<feature type="transmembrane region" description="Helical" evidence="1">
    <location>
        <begin position="79"/>
        <end position="97"/>
    </location>
</feature>
<accession>K7AHZ8</accession>
<dbReference type="RefSeq" id="WP_007643092.1">
    <property type="nucleotide sequence ID" value="NC_020514.1"/>
</dbReference>
<feature type="transmembrane region" description="Helical" evidence="1">
    <location>
        <begin position="152"/>
        <end position="170"/>
    </location>
</feature>
<dbReference type="STRING" id="1129794.C427_4916"/>
<dbReference type="EMBL" id="CP003837">
    <property type="protein sequence ID" value="AGH47015.1"/>
    <property type="molecule type" value="Genomic_DNA"/>
</dbReference>
<feature type="transmembrane region" description="Helical" evidence="1">
    <location>
        <begin position="109"/>
        <end position="132"/>
    </location>
</feature>
<dbReference type="HOGENOM" id="CLU_1480688_0_0_6"/>